<dbReference type="STRING" id="1618443.UV73_C0003G0080"/>
<keyword evidence="1" id="KW-0472">Membrane</keyword>
<dbReference type="AlphaFoldDB" id="A0A0G1GH78"/>
<feature type="transmembrane region" description="Helical" evidence="1">
    <location>
        <begin position="16"/>
        <end position="34"/>
    </location>
</feature>
<keyword evidence="1" id="KW-0812">Transmembrane</keyword>
<accession>A0A0G1GH78</accession>
<sequence>MNTNNVNKNNSGGSKMLISAALGAAFGAAAVVLSDRKKREKIKKAVDEIITKGNQQIDRIRETAEIATDKGRKILNDELDKQKHLISKKSE</sequence>
<keyword evidence="1" id="KW-1133">Transmembrane helix</keyword>
<gene>
    <name evidence="2" type="ORF">UV73_C0003G0080</name>
</gene>
<protein>
    <submittedName>
        <fullName evidence="2">Uncharacterized protein</fullName>
    </submittedName>
</protein>
<evidence type="ECO:0000313" key="3">
    <source>
        <dbReference type="Proteomes" id="UP000034894"/>
    </source>
</evidence>
<name>A0A0G1GH78_9BACT</name>
<evidence type="ECO:0000313" key="2">
    <source>
        <dbReference type="EMBL" id="KKS98138.1"/>
    </source>
</evidence>
<dbReference type="EMBL" id="LCFP01000003">
    <property type="protein sequence ID" value="KKS98138.1"/>
    <property type="molecule type" value="Genomic_DNA"/>
</dbReference>
<reference evidence="2 3" key="1">
    <citation type="journal article" date="2015" name="Nature">
        <title>rRNA introns, odd ribosomes, and small enigmatic genomes across a large radiation of phyla.</title>
        <authorList>
            <person name="Brown C.T."/>
            <person name="Hug L.A."/>
            <person name="Thomas B.C."/>
            <person name="Sharon I."/>
            <person name="Castelle C.J."/>
            <person name="Singh A."/>
            <person name="Wilkins M.J."/>
            <person name="Williams K.H."/>
            <person name="Banfield J.F."/>
        </authorList>
    </citation>
    <scope>NUCLEOTIDE SEQUENCE [LARGE SCALE GENOMIC DNA]</scope>
</reference>
<dbReference type="Proteomes" id="UP000034894">
    <property type="component" value="Unassembled WGS sequence"/>
</dbReference>
<evidence type="ECO:0000256" key="1">
    <source>
        <dbReference type="SAM" id="Phobius"/>
    </source>
</evidence>
<organism evidence="2 3">
    <name type="scientific">Candidatus Gottesmanbacteria bacterium GW2011_GWA2_43_14</name>
    <dbReference type="NCBI Taxonomy" id="1618443"/>
    <lineage>
        <taxon>Bacteria</taxon>
        <taxon>Candidatus Gottesmaniibacteriota</taxon>
    </lineage>
</organism>
<proteinExistence type="predicted"/>
<comment type="caution">
    <text evidence="2">The sequence shown here is derived from an EMBL/GenBank/DDBJ whole genome shotgun (WGS) entry which is preliminary data.</text>
</comment>